<gene>
    <name evidence="3" type="ORF">SI65_07952</name>
</gene>
<dbReference type="Proteomes" id="UP000094569">
    <property type="component" value="Unassembled WGS sequence"/>
</dbReference>
<keyword evidence="2" id="KW-0812">Transmembrane</keyword>
<feature type="compositionally biased region" description="Gly residues" evidence="1">
    <location>
        <begin position="99"/>
        <end position="112"/>
    </location>
</feature>
<keyword evidence="2" id="KW-1133">Transmembrane helix</keyword>
<feature type="transmembrane region" description="Helical" evidence="2">
    <location>
        <begin position="37"/>
        <end position="64"/>
    </location>
</feature>
<evidence type="ECO:0000256" key="2">
    <source>
        <dbReference type="SAM" id="Phobius"/>
    </source>
</evidence>
<evidence type="ECO:0000313" key="3">
    <source>
        <dbReference type="EMBL" id="ODM16445.1"/>
    </source>
</evidence>
<reference evidence="3 4" key="1">
    <citation type="journal article" date="2016" name="BMC Genomics">
        <title>Comparative genomic and transcriptomic analyses of the Fuzhuan brick tea-fermentation fungus Aspergillus cristatus.</title>
        <authorList>
            <person name="Ge Y."/>
            <person name="Wang Y."/>
            <person name="Liu Y."/>
            <person name="Tan Y."/>
            <person name="Ren X."/>
            <person name="Zhang X."/>
            <person name="Hyde K.D."/>
            <person name="Liu Y."/>
            <person name="Liu Z."/>
        </authorList>
    </citation>
    <scope>NUCLEOTIDE SEQUENCE [LARGE SCALE GENOMIC DNA]</scope>
    <source>
        <strain evidence="3 4">GZAAS20.1005</strain>
    </source>
</reference>
<keyword evidence="2" id="KW-0472">Membrane</keyword>
<organism evidence="3 4">
    <name type="scientific">Aspergillus cristatus</name>
    <name type="common">Chinese Fuzhuan brick tea-fermentation fungus</name>
    <name type="synonym">Eurotium cristatum</name>
    <dbReference type="NCBI Taxonomy" id="573508"/>
    <lineage>
        <taxon>Eukaryota</taxon>
        <taxon>Fungi</taxon>
        <taxon>Dikarya</taxon>
        <taxon>Ascomycota</taxon>
        <taxon>Pezizomycotina</taxon>
        <taxon>Eurotiomycetes</taxon>
        <taxon>Eurotiomycetidae</taxon>
        <taxon>Eurotiales</taxon>
        <taxon>Aspergillaceae</taxon>
        <taxon>Aspergillus</taxon>
        <taxon>Aspergillus subgen. Aspergillus</taxon>
    </lineage>
</organism>
<accession>A0A1E3B647</accession>
<feature type="compositionally biased region" description="Basic and acidic residues" evidence="1">
    <location>
        <begin position="73"/>
        <end position="98"/>
    </location>
</feature>
<feature type="region of interest" description="Disordered" evidence="1">
    <location>
        <begin position="73"/>
        <end position="119"/>
    </location>
</feature>
<dbReference type="AlphaFoldDB" id="A0A1E3B647"/>
<keyword evidence="4" id="KW-1185">Reference proteome</keyword>
<evidence type="ECO:0000313" key="4">
    <source>
        <dbReference type="Proteomes" id="UP000094569"/>
    </source>
</evidence>
<name>A0A1E3B647_ASPCR</name>
<dbReference type="EMBL" id="JXNT01000011">
    <property type="protein sequence ID" value="ODM16445.1"/>
    <property type="molecule type" value="Genomic_DNA"/>
</dbReference>
<comment type="caution">
    <text evidence="3">The sequence shown here is derived from an EMBL/GenBank/DDBJ whole genome shotgun (WGS) entry which is preliminary data.</text>
</comment>
<proteinExistence type="predicted"/>
<sequence>MACRPKVTPPYYKRFYSTVKDMVSGIFEIFFEGILPFFVAVVFILVILFVCFLVCMMVAGALGYDVGMDEKKKTEQEKGECRNKEDSLSSSGSEKEDPGAGGGDGSGTGGNGEVDEKTRLRVEIEMLEGILRARKERLGELNKG</sequence>
<dbReference type="VEuPathDB" id="FungiDB:SI65_07952"/>
<protein>
    <submittedName>
        <fullName evidence="3">Uncharacterized protein</fullName>
    </submittedName>
</protein>
<dbReference type="OrthoDB" id="10637585at2759"/>
<evidence type="ECO:0000256" key="1">
    <source>
        <dbReference type="SAM" id="MobiDB-lite"/>
    </source>
</evidence>